<organism evidence="2 3">
    <name type="scientific">Daphnia magna</name>
    <dbReference type="NCBI Taxonomy" id="35525"/>
    <lineage>
        <taxon>Eukaryota</taxon>
        <taxon>Metazoa</taxon>
        <taxon>Ecdysozoa</taxon>
        <taxon>Arthropoda</taxon>
        <taxon>Crustacea</taxon>
        <taxon>Branchiopoda</taxon>
        <taxon>Diplostraca</taxon>
        <taxon>Cladocera</taxon>
        <taxon>Anomopoda</taxon>
        <taxon>Daphniidae</taxon>
        <taxon>Daphnia</taxon>
    </lineage>
</organism>
<feature type="coiled-coil region" evidence="1">
    <location>
        <begin position="42"/>
        <end position="69"/>
    </location>
</feature>
<dbReference type="EMBL" id="JAOYFB010000004">
    <property type="protein sequence ID" value="KAK4013181.1"/>
    <property type="molecule type" value="Genomic_DNA"/>
</dbReference>
<reference evidence="2 3" key="1">
    <citation type="journal article" date="2023" name="Nucleic Acids Res.">
        <title>The hologenome of Daphnia magna reveals possible DNA methylation and microbiome-mediated evolution of the host genome.</title>
        <authorList>
            <person name="Chaturvedi A."/>
            <person name="Li X."/>
            <person name="Dhandapani V."/>
            <person name="Marshall H."/>
            <person name="Kissane S."/>
            <person name="Cuenca-Cambronero M."/>
            <person name="Asole G."/>
            <person name="Calvet F."/>
            <person name="Ruiz-Romero M."/>
            <person name="Marangio P."/>
            <person name="Guigo R."/>
            <person name="Rago D."/>
            <person name="Mirbahai L."/>
            <person name="Eastwood N."/>
            <person name="Colbourne J.K."/>
            <person name="Zhou J."/>
            <person name="Mallon E."/>
            <person name="Orsini L."/>
        </authorList>
    </citation>
    <scope>NUCLEOTIDE SEQUENCE [LARGE SCALE GENOMIC DNA]</scope>
    <source>
        <strain evidence="2">LRV0_1</strain>
    </source>
</reference>
<proteinExistence type="predicted"/>
<name>A0ABQ9ZJX2_9CRUS</name>
<evidence type="ECO:0000313" key="3">
    <source>
        <dbReference type="Proteomes" id="UP001234178"/>
    </source>
</evidence>
<sequence length="114" mass="13055">MADIVGKSTRQLKEEDEIRIRLQSTPPSYPYELLMGTILTVMANLTLEKQQHDRERIEVRKRLEVLETTGSVEGAGDGEQAAQRSTQLAKLEVRIIEHEQHCIETLRSLEQLTK</sequence>
<evidence type="ECO:0000256" key="1">
    <source>
        <dbReference type="SAM" id="Coils"/>
    </source>
</evidence>
<accession>A0ABQ9ZJX2</accession>
<gene>
    <name evidence="2" type="ORF">OUZ56_025415</name>
</gene>
<comment type="caution">
    <text evidence="2">The sequence shown here is derived from an EMBL/GenBank/DDBJ whole genome shotgun (WGS) entry which is preliminary data.</text>
</comment>
<keyword evidence="1" id="KW-0175">Coiled coil</keyword>
<dbReference type="Proteomes" id="UP001234178">
    <property type="component" value="Unassembled WGS sequence"/>
</dbReference>
<evidence type="ECO:0000313" key="2">
    <source>
        <dbReference type="EMBL" id="KAK4013181.1"/>
    </source>
</evidence>
<keyword evidence="3" id="KW-1185">Reference proteome</keyword>
<protein>
    <submittedName>
        <fullName evidence="2">Uncharacterized protein</fullName>
    </submittedName>
</protein>